<dbReference type="InterPro" id="IPR004045">
    <property type="entry name" value="Glutathione_S-Trfase_N"/>
</dbReference>
<evidence type="ECO:0000259" key="2">
    <source>
        <dbReference type="PROSITE" id="PS50405"/>
    </source>
</evidence>
<dbReference type="Gene3D" id="3.40.30.10">
    <property type="entry name" value="Glutaredoxin"/>
    <property type="match status" value="1"/>
</dbReference>
<dbReference type="Gene3D" id="1.20.1050.10">
    <property type="match status" value="1"/>
</dbReference>
<dbReference type="EMBL" id="JAHZST010000015">
    <property type="protein sequence ID" value="MBW8185626.1"/>
    <property type="molecule type" value="Genomic_DNA"/>
</dbReference>
<dbReference type="PANTHER" id="PTHR44051">
    <property type="entry name" value="GLUTATHIONE S-TRANSFERASE-RELATED"/>
    <property type="match status" value="1"/>
</dbReference>
<dbReference type="InterPro" id="IPR036249">
    <property type="entry name" value="Thioredoxin-like_sf"/>
</dbReference>
<dbReference type="RefSeq" id="WP_220111029.1">
    <property type="nucleotide sequence ID" value="NZ_JAHZST010000015.1"/>
</dbReference>
<dbReference type="InterPro" id="IPR036282">
    <property type="entry name" value="Glutathione-S-Trfase_C_sf"/>
</dbReference>
<dbReference type="SUPFAM" id="SSF52833">
    <property type="entry name" value="Thioredoxin-like"/>
    <property type="match status" value="1"/>
</dbReference>
<reference evidence="3 4" key="1">
    <citation type="submission" date="2021-07" db="EMBL/GenBank/DDBJ databases">
        <title>Shewanella sp. nov, isolated from SCS.</title>
        <authorList>
            <person name="Cao W.R."/>
        </authorList>
    </citation>
    <scope>NUCLEOTIDE SEQUENCE [LARGE SCALE GENOMIC DNA]</scope>
    <source>
        <strain evidence="3 4">NR704-98</strain>
    </source>
</reference>
<proteinExistence type="predicted"/>
<protein>
    <submittedName>
        <fullName evidence="3">Glutathione S-transferase</fullName>
    </submittedName>
</protein>
<dbReference type="Proteomes" id="UP001195963">
    <property type="component" value="Unassembled WGS sequence"/>
</dbReference>
<keyword evidence="4" id="KW-1185">Reference proteome</keyword>
<dbReference type="InterPro" id="IPR004046">
    <property type="entry name" value="GST_C"/>
</dbReference>
<dbReference type="PROSITE" id="PS50404">
    <property type="entry name" value="GST_NTER"/>
    <property type="match status" value="1"/>
</dbReference>
<dbReference type="PANTHER" id="PTHR44051:SF2">
    <property type="entry name" value="HYPOTHETICAL GLUTATHIONE S-TRANSFERASE LIKE PROTEIN"/>
    <property type="match status" value="1"/>
</dbReference>
<sequence>MKLYELAPTPSARRVNIFLAEMGIEIDRVSVDIRSGENLTDEFKAMSVNGRIPLLALDDGQTLCESVAICRYFDELHQPKNSLFGTTPIEKAKIEMWQRICELQGLFVGFQAFRNLTKIFEDRENCVEAWGEESKRRLIDFLPTLETQLNQHQFIAGDSFSIADITAYAMMTFIKNLDITPSKEQVNLTRWLLEIEQRSSVQSVNAANNA</sequence>
<feature type="domain" description="GST N-terminal" evidence="1">
    <location>
        <begin position="1"/>
        <end position="81"/>
    </location>
</feature>
<dbReference type="CDD" id="cd03182">
    <property type="entry name" value="GST_C_GTT2_like"/>
    <property type="match status" value="1"/>
</dbReference>
<dbReference type="CDD" id="cd03051">
    <property type="entry name" value="GST_N_GTT2_like"/>
    <property type="match status" value="1"/>
</dbReference>
<feature type="domain" description="GST C-terminal" evidence="2">
    <location>
        <begin position="87"/>
        <end position="210"/>
    </location>
</feature>
<dbReference type="InterPro" id="IPR040079">
    <property type="entry name" value="Glutathione_S-Trfase"/>
</dbReference>
<dbReference type="InterPro" id="IPR010987">
    <property type="entry name" value="Glutathione-S-Trfase_C-like"/>
</dbReference>
<dbReference type="SUPFAM" id="SSF47616">
    <property type="entry name" value="GST C-terminal domain-like"/>
    <property type="match status" value="1"/>
</dbReference>
<dbReference type="Pfam" id="PF13409">
    <property type="entry name" value="GST_N_2"/>
    <property type="match status" value="1"/>
</dbReference>
<evidence type="ECO:0000313" key="3">
    <source>
        <dbReference type="EMBL" id="MBW8185626.1"/>
    </source>
</evidence>
<dbReference type="SFLD" id="SFLDG00358">
    <property type="entry name" value="Main_(cytGST)"/>
    <property type="match status" value="1"/>
</dbReference>
<dbReference type="InterPro" id="IPR034345">
    <property type="entry name" value="Gtt2-like_N"/>
</dbReference>
<gene>
    <name evidence="3" type="ORF">K0625_18455</name>
</gene>
<dbReference type="SFLD" id="SFLDS00019">
    <property type="entry name" value="Glutathione_Transferase_(cytos"/>
    <property type="match status" value="1"/>
</dbReference>
<dbReference type="PROSITE" id="PS50405">
    <property type="entry name" value="GST_CTER"/>
    <property type="match status" value="1"/>
</dbReference>
<accession>A0ABS7E903</accession>
<organism evidence="3 4">
    <name type="scientific">Shewanella nanhaiensis</name>
    <dbReference type="NCBI Taxonomy" id="2864872"/>
    <lineage>
        <taxon>Bacteria</taxon>
        <taxon>Pseudomonadati</taxon>
        <taxon>Pseudomonadota</taxon>
        <taxon>Gammaproteobacteria</taxon>
        <taxon>Alteromonadales</taxon>
        <taxon>Shewanellaceae</taxon>
        <taxon>Shewanella</taxon>
    </lineage>
</organism>
<evidence type="ECO:0000259" key="1">
    <source>
        <dbReference type="PROSITE" id="PS50404"/>
    </source>
</evidence>
<evidence type="ECO:0000313" key="4">
    <source>
        <dbReference type="Proteomes" id="UP001195963"/>
    </source>
</evidence>
<dbReference type="Pfam" id="PF00043">
    <property type="entry name" value="GST_C"/>
    <property type="match status" value="1"/>
</dbReference>
<name>A0ABS7E903_9GAMM</name>
<dbReference type="InterPro" id="IPR034346">
    <property type="entry name" value="Gtt2-like_C"/>
</dbReference>
<comment type="caution">
    <text evidence="3">The sequence shown here is derived from an EMBL/GenBank/DDBJ whole genome shotgun (WGS) entry which is preliminary data.</text>
</comment>